<keyword evidence="2" id="KW-1185">Reference proteome</keyword>
<dbReference type="Proteomes" id="UP001501456">
    <property type="component" value="Unassembled WGS sequence"/>
</dbReference>
<evidence type="ECO:0000313" key="2">
    <source>
        <dbReference type="Proteomes" id="UP001501456"/>
    </source>
</evidence>
<gene>
    <name evidence="1" type="ORF">GCM10022271_09460</name>
</gene>
<organism evidence="1 2">
    <name type="scientific">Corallibacter vietnamensis</name>
    <dbReference type="NCBI Taxonomy" id="904130"/>
    <lineage>
        <taxon>Bacteria</taxon>
        <taxon>Pseudomonadati</taxon>
        <taxon>Bacteroidota</taxon>
        <taxon>Flavobacteriia</taxon>
        <taxon>Flavobacteriales</taxon>
        <taxon>Flavobacteriaceae</taxon>
        <taxon>Corallibacter</taxon>
    </lineage>
</organism>
<accession>A0ABP7H5W7</accession>
<evidence type="ECO:0000313" key="1">
    <source>
        <dbReference type="EMBL" id="GAA3779332.1"/>
    </source>
</evidence>
<sequence length="63" mass="7396">MPFCNSLRSVELAMIKWSFEKNRLKHLDAKLNPDCKIMGNNNWLNLLIIDLGFLINPKPSFEY</sequence>
<comment type="caution">
    <text evidence="1">The sequence shown here is derived from an EMBL/GenBank/DDBJ whole genome shotgun (WGS) entry which is preliminary data.</text>
</comment>
<reference evidence="2" key="1">
    <citation type="journal article" date="2019" name="Int. J. Syst. Evol. Microbiol.">
        <title>The Global Catalogue of Microorganisms (GCM) 10K type strain sequencing project: providing services to taxonomists for standard genome sequencing and annotation.</title>
        <authorList>
            <consortium name="The Broad Institute Genomics Platform"/>
            <consortium name="The Broad Institute Genome Sequencing Center for Infectious Disease"/>
            <person name="Wu L."/>
            <person name="Ma J."/>
        </authorList>
    </citation>
    <scope>NUCLEOTIDE SEQUENCE [LARGE SCALE GENOMIC DNA]</scope>
    <source>
        <strain evidence="2">JCM 17525</strain>
    </source>
</reference>
<protein>
    <submittedName>
        <fullName evidence="1">Uncharacterized protein</fullName>
    </submittedName>
</protein>
<proteinExistence type="predicted"/>
<dbReference type="EMBL" id="BAABBI010000001">
    <property type="protein sequence ID" value="GAA3779332.1"/>
    <property type="molecule type" value="Genomic_DNA"/>
</dbReference>
<name>A0ABP7H5W7_9FLAO</name>